<accession>A0ACC2AJ36</accession>
<gene>
    <name evidence="1" type="ORF">O6H91_21G028100</name>
</gene>
<reference evidence="2" key="1">
    <citation type="journal article" date="2024" name="Proc. Natl. Acad. Sci. U.S.A.">
        <title>Extraordinary preservation of gene collinearity over three hundred million years revealed in homosporous lycophytes.</title>
        <authorList>
            <person name="Li C."/>
            <person name="Wickell D."/>
            <person name="Kuo L.Y."/>
            <person name="Chen X."/>
            <person name="Nie B."/>
            <person name="Liao X."/>
            <person name="Peng D."/>
            <person name="Ji J."/>
            <person name="Jenkins J."/>
            <person name="Williams M."/>
            <person name="Shu S."/>
            <person name="Plott C."/>
            <person name="Barry K."/>
            <person name="Rajasekar S."/>
            <person name="Grimwood J."/>
            <person name="Han X."/>
            <person name="Sun S."/>
            <person name="Hou Z."/>
            <person name="He W."/>
            <person name="Dai G."/>
            <person name="Sun C."/>
            <person name="Schmutz J."/>
            <person name="Leebens-Mack J.H."/>
            <person name="Li F.W."/>
            <person name="Wang L."/>
        </authorList>
    </citation>
    <scope>NUCLEOTIDE SEQUENCE [LARGE SCALE GENOMIC DNA]</scope>
    <source>
        <strain evidence="2">cv. PW_Plant_1</strain>
    </source>
</reference>
<name>A0ACC2AJ36_DIPCM</name>
<protein>
    <submittedName>
        <fullName evidence="1">Uncharacterized protein</fullName>
    </submittedName>
</protein>
<evidence type="ECO:0000313" key="1">
    <source>
        <dbReference type="EMBL" id="KAJ7517537.1"/>
    </source>
</evidence>
<evidence type="ECO:0000313" key="2">
    <source>
        <dbReference type="Proteomes" id="UP001162992"/>
    </source>
</evidence>
<dbReference type="EMBL" id="CM055112">
    <property type="protein sequence ID" value="KAJ7517537.1"/>
    <property type="molecule type" value="Genomic_DNA"/>
</dbReference>
<dbReference type="Proteomes" id="UP001162992">
    <property type="component" value="Chromosome 21"/>
</dbReference>
<sequence length="432" mass="48302">MDDNTRAEENENGVEGINTKVAKPISVETILHMQDGTGEDSYARNSTFQATGMASVTDLLLQEASSLLHLPAQGWLSVADLGCAAGPNTISLANRVVAHLQEKSFDHGDALEFQLFFSDNPSNDFNTLFRSLPPLMTFSNLHANNINGHHIESSPGDECAKRWYFAAGVPGSFYTRLFPRNSLHLVVSFFALHWISKIPEIAQARSSNESNEGSRSLYFPMPEVIEDFTKQAHTDLCSFLNHRAEEIVSGGILFLVFLGRQTSSSLERQPASVTQGSKCYTTSCTSQDSRVAGHTAFLYHLLHLSFDDLVSEGLIDVRTKESFNLPYCDRDTNDIKKAVSESGLFTIRILEQQTCSFWSKEDKEEMEKSHEEVGRRCCKLIKSIVGSLVEAHIGSHLSQLFWDRFEKKAAENADYALNSYYYVANIVCLRRN</sequence>
<proteinExistence type="predicted"/>
<organism evidence="1 2">
    <name type="scientific">Diphasiastrum complanatum</name>
    <name type="common">Issler's clubmoss</name>
    <name type="synonym">Lycopodium complanatum</name>
    <dbReference type="NCBI Taxonomy" id="34168"/>
    <lineage>
        <taxon>Eukaryota</taxon>
        <taxon>Viridiplantae</taxon>
        <taxon>Streptophyta</taxon>
        <taxon>Embryophyta</taxon>
        <taxon>Tracheophyta</taxon>
        <taxon>Lycopodiopsida</taxon>
        <taxon>Lycopodiales</taxon>
        <taxon>Lycopodiaceae</taxon>
        <taxon>Lycopodioideae</taxon>
        <taxon>Diphasiastrum</taxon>
    </lineage>
</organism>
<keyword evidence="2" id="KW-1185">Reference proteome</keyword>
<comment type="caution">
    <text evidence="1">The sequence shown here is derived from an EMBL/GenBank/DDBJ whole genome shotgun (WGS) entry which is preliminary data.</text>
</comment>